<proteinExistence type="predicted"/>
<dbReference type="EMBL" id="LN902844">
    <property type="protein sequence ID" value="CDI97430.1"/>
    <property type="molecule type" value="Genomic_DNA"/>
</dbReference>
<dbReference type="OrthoDB" id="10479317at2759"/>
<feature type="compositionally biased region" description="Low complexity" evidence="1">
    <location>
        <begin position="78"/>
        <end position="99"/>
    </location>
</feature>
<feature type="region of interest" description="Disordered" evidence="1">
    <location>
        <begin position="42"/>
        <end position="129"/>
    </location>
</feature>
<name>A0A087VYP2_ECHMU</name>
<feature type="compositionally biased region" description="Basic residues" evidence="1">
    <location>
        <begin position="248"/>
        <end position="273"/>
    </location>
</feature>
<feature type="compositionally biased region" description="Low complexity" evidence="1">
    <location>
        <begin position="211"/>
        <end position="245"/>
    </location>
</feature>
<dbReference type="AlphaFoldDB" id="A0A087VYP2"/>
<reference evidence="2" key="2">
    <citation type="submission" date="2015-11" db="EMBL/GenBank/DDBJ databases">
        <authorList>
            <person name="Zhang Y."/>
            <person name="Guo Z."/>
        </authorList>
    </citation>
    <scope>NUCLEOTIDE SEQUENCE</scope>
</reference>
<evidence type="ECO:0000313" key="3">
    <source>
        <dbReference type="Proteomes" id="UP000017246"/>
    </source>
</evidence>
<organism evidence="2 3">
    <name type="scientific">Echinococcus multilocularis</name>
    <name type="common">Fox tapeworm</name>
    <dbReference type="NCBI Taxonomy" id="6211"/>
    <lineage>
        <taxon>Eukaryota</taxon>
        <taxon>Metazoa</taxon>
        <taxon>Spiralia</taxon>
        <taxon>Lophotrochozoa</taxon>
        <taxon>Platyhelminthes</taxon>
        <taxon>Cestoda</taxon>
        <taxon>Eucestoda</taxon>
        <taxon>Cyclophyllidea</taxon>
        <taxon>Taeniidae</taxon>
        <taxon>Echinococcus</taxon>
    </lineage>
</organism>
<feature type="region of interest" description="Disordered" evidence="1">
    <location>
        <begin position="176"/>
        <end position="387"/>
    </location>
</feature>
<feature type="compositionally biased region" description="Basic residues" evidence="1">
    <location>
        <begin position="191"/>
        <end position="210"/>
    </location>
</feature>
<evidence type="ECO:0000256" key="1">
    <source>
        <dbReference type="SAM" id="MobiDB-lite"/>
    </source>
</evidence>
<feature type="compositionally biased region" description="Basic and acidic residues" evidence="1">
    <location>
        <begin position="349"/>
        <end position="359"/>
    </location>
</feature>
<protein>
    <submittedName>
        <fullName evidence="2">Expressed conserved protein</fullName>
    </submittedName>
</protein>
<feature type="compositionally biased region" description="Polar residues" evidence="1">
    <location>
        <begin position="360"/>
        <end position="387"/>
    </location>
</feature>
<feature type="compositionally biased region" description="Basic residues" evidence="1">
    <location>
        <begin position="100"/>
        <end position="119"/>
    </location>
</feature>
<accession>A0A087VYP2</accession>
<keyword evidence="3" id="KW-1185">Reference proteome</keyword>
<evidence type="ECO:0000313" key="2">
    <source>
        <dbReference type="EMBL" id="CDI97430.1"/>
    </source>
</evidence>
<reference evidence="2" key="1">
    <citation type="journal article" date="2013" name="Nature">
        <title>The genomes of four tapeworm species reveal adaptations to parasitism.</title>
        <authorList>
            <person name="Tsai I.J."/>
            <person name="Zarowiecki M."/>
            <person name="Holroyd N."/>
            <person name="Garciarrubio A."/>
            <person name="Sanchez-Flores A."/>
            <person name="Brooks K.L."/>
            <person name="Tracey A."/>
            <person name="Bobes R.J."/>
            <person name="Fragoso G."/>
            <person name="Sciutto E."/>
            <person name="Aslett M."/>
            <person name="Beasley H."/>
            <person name="Bennett H.M."/>
            <person name="Cai J."/>
            <person name="Camicia F."/>
            <person name="Clark R."/>
            <person name="Cucher M."/>
            <person name="De Silva N."/>
            <person name="Day T.A."/>
            <person name="Deplazes P."/>
            <person name="Estrada K."/>
            <person name="Fernandez C."/>
            <person name="Holland P.W."/>
            <person name="Hou J."/>
            <person name="Hu S."/>
            <person name="Huckvale T."/>
            <person name="Hung S.S."/>
            <person name="Kamenetzky L."/>
            <person name="Keane J.A."/>
            <person name="Kiss F."/>
            <person name="Koziol U."/>
            <person name="Lambert O."/>
            <person name="Liu K."/>
            <person name="Luo X."/>
            <person name="Luo Y."/>
            <person name="Macchiaroli N."/>
            <person name="Nichol S."/>
            <person name="Paps J."/>
            <person name="Parkinson J."/>
            <person name="Pouchkina-Stantcheva N."/>
            <person name="Riddiford N."/>
            <person name="Rosenzvit M."/>
            <person name="Salinas G."/>
            <person name="Wasmuth J.D."/>
            <person name="Zamanian M."/>
            <person name="Zheng Y."/>
            <person name="Cai X."/>
            <person name="Soberon X."/>
            <person name="Olson P.D."/>
            <person name="Laclette J.P."/>
            <person name="Brehm K."/>
            <person name="Berriman M."/>
            <person name="Garciarrubio A."/>
            <person name="Bobes R.J."/>
            <person name="Fragoso G."/>
            <person name="Sanchez-Flores A."/>
            <person name="Estrada K."/>
            <person name="Cevallos M.A."/>
            <person name="Morett E."/>
            <person name="Gonzalez V."/>
            <person name="Portillo T."/>
            <person name="Ochoa-Leyva A."/>
            <person name="Jose M.V."/>
            <person name="Sciutto E."/>
            <person name="Landa A."/>
            <person name="Jimenez L."/>
            <person name="Valdes V."/>
            <person name="Carrero J.C."/>
            <person name="Larralde C."/>
            <person name="Morales-Montor J."/>
            <person name="Limon-Lason J."/>
            <person name="Soberon X."/>
            <person name="Laclette J.P."/>
        </authorList>
    </citation>
    <scope>NUCLEOTIDE SEQUENCE [LARGE SCALE GENOMIC DNA]</scope>
</reference>
<gene>
    <name evidence="2" type="ORF">EmuJ_000120700</name>
</gene>
<dbReference type="Proteomes" id="UP000017246">
    <property type="component" value="Unassembled WGS sequence"/>
</dbReference>
<sequence length="387" mass="43433">MAYGPESRNFNDLIPRQALFQSVDEIDFDKAALIIKRDEYGQPLPHAEAVRTRGKSCVSRSVPAYPSVREKTAHRLASLDSDGSTSRSDSLASSASSFRRMGRSPPRRRFSRSQVRRTPPRNMSSNYSIDRMLSSSPYMQSEYPEAHYERAPNRAPTEINGEPVYYRNFRLEHLAKVKPRPQKFTEIPKTQAKKTPKHQPKRKRHGHARRSSTSSSSSSSSYSSSSSPSSSSRSRSSSSATSSSSESRRHHKSHGRANHKRGHSSHFHTKHTALHSDHSNRHHSNQPTRKGPINKIIPPKGSKKQNNTSSEASSNSDTPYPDTRGVRNNVMCQKCGRQATPRGRAGYEVVERSHQRRGDSNVTQLKSNLKNSRSGKPQTVKIQIQGE</sequence>
<feature type="compositionally biased region" description="Polar residues" evidence="1">
    <location>
        <begin position="304"/>
        <end position="318"/>
    </location>
</feature>